<dbReference type="AlphaFoldDB" id="A0A7C8ZE19"/>
<keyword evidence="5 10" id="KW-0238">DNA-binding</keyword>
<dbReference type="EMBL" id="GISG01115028">
    <property type="protein sequence ID" value="MBA4639754.1"/>
    <property type="molecule type" value="Transcribed_RNA"/>
</dbReference>
<dbReference type="GO" id="GO:0048829">
    <property type="term" value="P:root cap development"/>
    <property type="evidence" value="ECO:0007669"/>
    <property type="project" value="UniProtKB-ARBA"/>
</dbReference>
<proteinExistence type="inferred from homology"/>
<dbReference type="SMART" id="SM01019">
    <property type="entry name" value="B3"/>
    <property type="match status" value="1"/>
</dbReference>
<accession>A0A7C8ZE19</accession>
<evidence type="ECO:0000256" key="6">
    <source>
        <dbReference type="ARBA" id="ARBA00023163"/>
    </source>
</evidence>
<dbReference type="Pfam" id="PF06507">
    <property type="entry name" value="ARF_AD"/>
    <property type="match status" value="1"/>
</dbReference>
<keyword evidence="6 10" id="KW-0804">Transcription</keyword>
<dbReference type="Pfam" id="PF02362">
    <property type="entry name" value="B3"/>
    <property type="match status" value="1"/>
</dbReference>
<feature type="compositionally biased region" description="Low complexity" evidence="11">
    <location>
        <begin position="486"/>
        <end position="503"/>
    </location>
</feature>
<dbReference type="InterPro" id="IPR044835">
    <property type="entry name" value="ARF_plant"/>
</dbReference>
<sequence>MITFMDPKEKIKEADSCLDSQLWHACAGGMVQMPMASAKVYYFVQGHLEHAGGNLDFRNFPRIPPYVLCWVEAIKYLADQETDEVYAKLRLVPVANEPDYGDDDSGANAGEVQENKPTSFAKTLTQSDANNGGGFSVPRYCAETIFPPLNYKADPPVQNILAKDVHGEPWKFRHIYRGTPRRHLLTTGWSTFVNAKRLIAGDSIVFLKAEKGDLCVGIRRAKRGFGGTYDSSSGWDPTSTIMKYGGFSAFLREEDNRATRNSNGAILNPGSNAFGTGKVKVESVVEAASNVANGQPFEVVYYPRAGTPEFVVKASLVRAALQIHWCSGMRFKMPFETEDSSRISWFMGTISSVQVADPMHWPNSPWRILQVTWDEPDLLQNVKCVSPWLVELVSNMPAIHLSPFSPPRKKFRLPHHPDFPMDGQLPAPPFRGNLLGPSNPFRCAPDNSPAGMQGARHAQFSLSVPDLHFNNLQSGIFPGGISVLDPTSTTPSRPSSSLSSRTPISSENISCLLTMGNSKQTKKSDEPKTHQFVLFGKPILTEKQMSLSCSGDPIPVPTGNSSSEGNADKAGNFSDGSGPALNQGHAFAEQLPWLKENCQEVDLELDTGHCKVFMESEDVGRTLDLSLLTSYENLCSMLANMFGIESSDMLSRVVYRDGTGSSRQIGDEPFSDFAQRARRLTILMGSSSNNVGT</sequence>
<evidence type="ECO:0000256" key="3">
    <source>
        <dbReference type="ARBA" id="ARBA00011726"/>
    </source>
</evidence>
<feature type="region of interest" description="Disordered" evidence="11">
    <location>
        <begin position="548"/>
        <end position="581"/>
    </location>
</feature>
<name>A0A7C8ZE19_OPUST</name>
<evidence type="ECO:0000313" key="14">
    <source>
        <dbReference type="EMBL" id="MBA4639753.1"/>
    </source>
</evidence>
<evidence type="ECO:0000259" key="13">
    <source>
        <dbReference type="PROSITE" id="PS51745"/>
    </source>
</evidence>
<dbReference type="SUPFAM" id="SSF101936">
    <property type="entry name" value="DNA-binding pseudobarrel domain"/>
    <property type="match status" value="1"/>
</dbReference>
<dbReference type="PANTHER" id="PTHR31384">
    <property type="entry name" value="AUXIN RESPONSE FACTOR 4-RELATED"/>
    <property type="match status" value="1"/>
</dbReference>
<dbReference type="Gene3D" id="2.40.330.10">
    <property type="entry name" value="DNA-binding pseudobarrel domain"/>
    <property type="match status" value="1"/>
</dbReference>
<dbReference type="PROSITE" id="PS51745">
    <property type="entry name" value="PB1"/>
    <property type="match status" value="1"/>
</dbReference>
<feature type="domain" description="PB1" evidence="13">
    <location>
        <begin position="607"/>
        <end position="690"/>
    </location>
</feature>
<dbReference type="GO" id="GO:0009734">
    <property type="term" value="P:auxin-activated signaling pathway"/>
    <property type="evidence" value="ECO:0007669"/>
    <property type="project" value="UniProtKB-KW"/>
</dbReference>
<organism evidence="14">
    <name type="scientific">Opuntia streptacantha</name>
    <name type="common">Prickly pear cactus</name>
    <name type="synonym">Opuntia cardona</name>
    <dbReference type="NCBI Taxonomy" id="393608"/>
    <lineage>
        <taxon>Eukaryota</taxon>
        <taxon>Viridiplantae</taxon>
        <taxon>Streptophyta</taxon>
        <taxon>Embryophyta</taxon>
        <taxon>Tracheophyta</taxon>
        <taxon>Spermatophyta</taxon>
        <taxon>Magnoliopsida</taxon>
        <taxon>eudicotyledons</taxon>
        <taxon>Gunneridae</taxon>
        <taxon>Pentapetalae</taxon>
        <taxon>Caryophyllales</taxon>
        <taxon>Cactineae</taxon>
        <taxon>Cactaceae</taxon>
        <taxon>Opuntioideae</taxon>
        <taxon>Opuntia</taxon>
    </lineage>
</organism>
<evidence type="ECO:0000256" key="8">
    <source>
        <dbReference type="ARBA" id="ARBA00023294"/>
    </source>
</evidence>
<dbReference type="InterPro" id="IPR003340">
    <property type="entry name" value="B3_DNA-bd"/>
</dbReference>
<comment type="similarity">
    <text evidence="2 10">Belongs to the ARF family.</text>
</comment>
<dbReference type="GO" id="GO:0051301">
    <property type="term" value="P:cell division"/>
    <property type="evidence" value="ECO:0007669"/>
    <property type="project" value="UniProtKB-ARBA"/>
</dbReference>
<dbReference type="EMBL" id="GISG01115027">
    <property type="protein sequence ID" value="MBA4639753.1"/>
    <property type="molecule type" value="Transcribed_RNA"/>
</dbReference>
<dbReference type="GO" id="GO:0006355">
    <property type="term" value="P:regulation of DNA-templated transcription"/>
    <property type="evidence" value="ECO:0007669"/>
    <property type="project" value="InterPro"/>
</dbReference>
<comment type="function">
    <text evidence="9">Auxin response factors (ARFs) are transcriptional factors that bind specifically to the DNA sequence 5'-TGTCTC-3' found in the auxin-responsive promoter elements (AuxREs). Could act as transcriptional activator or repressor. Formation of heterodimers with Aux/IAA proteins may alter their ability to modulate early auxin response genes expression.</text>
</comment>
<comment type="subunit">
    <text evidence="3 10">Homodimers and heterodimers.</text>
</comment>
<dbReference type="InterPro" id="IPR053793">
    <property type="entry name" value="PB1-like"/>
</dbReference>
<evidence type="ECO:0000256" key="9">
    <source>
        <dbReference type="ARBA" id="ARBA00037697"/>
    </source>
</evidence>
<feature type="region of interest" description="Disordered" evidence="11">
    <location>
        <begin position="483"/>
        <end position="503"/>
    </location>
</feature>
<evidence type="ECO:0000256" key="2">
    <source>
        <dbReference type="ARBA" id="ARBA00007853"/>
    </source>
</evidence>
<dbReference type="Gene3D" id="2.30.30.1040">
    <property type="match status" value="1"/>
</dbReference>
<keyword evidence="4 10" id="KW-0805">Transcription regulation</keyword>
<evidence type="ECO:0000259" key="12">
    <source>
        <dbReference type="PROSITE" id="PS50863"/>
    </source>
</evidence>
<keyword evidence="7 10" id="KW-0539">Nucleus</keyword>
<dbReference type="PANTHER" id="PTHR31384:SF39">
    <property type="entry name" value="AUXIN RESPONSE FACTOR"/>
    <property type="match status" value="1"/>
</dbReference>
<dbReference type="InterPro" id="IPR010525">
    <property type="entry name" value="ARF_dom"/>
</dbReference>
<evidence type="ECO:0000256" key="4">
    <source>
        <dbReference type="ARBA" id="ARBA00023015"/>
    </source>
</evidence>
<dbReference type="GO" id="GO:0003677">
    <property type="term" value="F:DNA binding"/>
    <property type="evidence" value="ECO:0007669"/>
    <property type="project" value="UniProtKB-KW"/>
</dbReference>
<feature type="domain" description="TF-B3" evidence="12">
    <location>
        <begin position="120"/>
        <end position="222"/>
    </location>
</feature>
<reference evidence="14" key="1">
    <citation type="journal article" date="2013" name="J. Plant Res.">
        <title>Effect of fungi and light on seed germination of three Opuntia species from semiarid lands of central Mexico.</title>
        <authorList>
            <person name="Delgado-Sanchez P."/>
            <person name="Jimenez-Bremont J.F."/>
            <person name="Guerrero-Gonzalez Mde L."/>
            <person name="Flores J."/>
        </authorList>
    </citation>
    <scope>NUCLEOTIDE SEQUENCE</scope>
    <source>
        <tissue evidence="14">Cladode</tissue>
    </source>
</reference>
<dbReference type="PROSITE" id="PS50863">
    <property type="entry name" value="B3"/>
    <property type="match status" value="1"/>
</dbReference>
<comment type="subcellular location">
    <subcellularLocation>
        <location evidence="1 10">Nucleus</location>
    </subcellularLocation>
</comment>
<dbReference type="Gene3D" id="3.10.20.90">
    <property type="entry name" value="Phosphatidylinositol 3-kinase Catalytic Subunit, Chain A, domain 1"/>
    <property type="match status" value="1"/>
</dbReference>
<dbReference type="FunFam" id="2.40.330.10:FF:000001">
    <property type="entry name" value="Auxin response factor"/>
    <property type="match status" value="1"/>
</dbReference>
<dbReference type="InterPro" id="IPR015300">
    <property type="entry name" value="DNA-bd_pseudobarrel_sf"/>
</dbReference>
<keyword evidence="8 10" id="KW-0927">Auxin signaling pathway</keyword>
<evidence type="ECO:0000256" key="11">
    <source>
        <dbReference type="SAM" id="MobiDB-lite"/>
    </source>
</evidence>
<dbReference type="CDD" id="cd10017">
    <property type="entry name" value="B3_DNA"/>
    <property type="match status" value="1"/>
</dbReference>
<dbReference type="GO" id="GO:0007389">
    <property type="term" value="P:pattern specification process"/>
    <property type="evidence" value="ECO:0007669"/>
    <property type="project" value="UniProtKB-ARBA"/>
</dbReference>
<reference evidence="14" key="2">
    <citation type="submission" date="2020-07" db="EMBL/GenBank/DDBJ databases">
        <authorList>
            <person name="Vera ALvarez R."/>
            <person name="Arias-Moreno D.M."/>
            <person name="Jimenez-Jacinto V."/>
            <person name="Jimenez-Bremont J.F."/>
            <person name="Swaminathan K."/>
            <person name="Moose S.P."/>
            <person name="Guerrero-Gonzalez M.L."/>
            <person name="Marino-Ramirez L."/>
            <person name="Landsman D."/>
            <person name="Rodriguez-Kessler M."/>
            <person name="Delgado-Sanchez P."/>
        </authorList>
    </citation>
    <scope>NUCLEOTIDE SEQUENCE</scope>
    <source>
        <tissue evidence="14">Cladode</tissue>
    </source>
</reference>
<evidence type="ECO:0000256" key="1">
    <source>
        <dbReference type="ARBA" id="ARBA00004123"/>
    </source>
</evidence>
<dbReference type="FunFam" id="2.30.30.1040:FF:000002">
    <property type="entry name" value="Auxin response factor"/>
    <property type="match status" value="1"/>
</dbReference>
<evidence type="ECO:0000256" key="5">
    <source>
        <dbReference type="ARBA" id="ARBA00023125"/>
    </source>
</evidence>
<evidence type="ECO:0000256" key="7">
    <source>
        <dbReference type="ARBA" id="ARBA00023242"/>
    </source>
</evidence>
<dbReference type="GO" id="GO:0005634">
    <property type="term" value="C:nucleus"/>
    <property type="evidence" value="ECO:0007669"/>
    <property type="project" value="UniProtKB-SubCell"/>
</dbReference>
<evidence type="ECO:0000256" key="10">
    <source>
        <dbReference type="RuleBase" id="RU004561"/>
    </source>
</evidence>
<protein>
    <recommendedName>
        <fullName evidence="10">Auxin response factor</fullName>
    </recommendedName>
</protein>